<evidence type="ECO:0000313" key="2">
    <source>
        <dbReference type="Proteomes" id="UP000075655"/>
    </source>
</evidence>
<sequence>MANLPDNFSQSAFDARYGVGNTALDDEYDYLRGLQDAYDAIDVLEDPNDDQLSELLVLEDQIRDQRVTISMMEDA</sequence>
<proteinExistence type="predicted"/>
<reference evidence="1 2" key="1">
    <citation type="submission" date="2015-06" db="EMBL/GenBank/DDBJ databases">
        <title>Improved classification and identification of acetic acid bacteria using matrix-assisted laser desorption/ionization time-of-flight mass spectrometry; Gluconobacter nephelii and Gluconobacter uchimurae are later heterotypic synonyms of Gluconobacter japonicus and Gluconobacter oxydans, respectively.</title>
        <authorList>
            <person name="Li L."/>
            <person name="Cleenwerck I."/>
            <person name="De Vuyst L."/>
            <person name="Vandamme P."/>
        </authorList>
    </citation>
    <scope>NUCLEOTIDE SEQUENCE [LARGE SCALE GENOMIC DNA]</scope>
    <source>
        <strain evidence="1 2">LMG 1676</strain>
    </source>
</reference>
<accession>A0A149RS54</accession>
<gene>
    <name evidence="1" type="ORF">AD934_12670</name>
</gene>
<dbReference type="EMBL" id="LHZG01000180">
    <property type="protein sequence ID" value="KXV17118.1"/>
    <property type="molecule type" value="Genomic_DNA"/>
</dbReference>
<evidence type="ECO:0000313" key="1">
    <source>
        <dbReference type="EMBL" id="KXV17118.1"/>
    </source>
</evidence>
<dbReference type="PATRIC" id="fig|442.8.peg.1144"/>
<comment type="caution">
    <text evidence="1">The sequence shown here is derived from an EMBL/GenBank/DDBJ whole genome shotgun (WGS) entry which is preliminary data.</text>
</comment>
<dbReference type="RefSeq" id="WP_062502251.1">
    <property type="nucleotide sequence ID" value="NZ_LHZG01000180.1"/>
</dbReference>
<protein>
    <submittedName>
        <fullName evidence="1">Uncharacterized protein</fullName>
    </submittedName>
</protein>
<dbReference type="Proteomes" id="UP000075655">
    <property type="component" value="Unassembled WGS sequence"/>
</dbReference>
<organism evidence="1 2">
    <name type="scientific">Gluconobacter oxydans</name>
    <name type="common">Gluconobacter suboxydans</name>
    <dbReference type="NCBI Taxonomy" id="442"/>
    <lineage>
        <taxon>Bacteria</taxon>
        <taxon>Pseudomonadati</taxon>
        <taxon>Pseudomonadota</taxon>
        <taxon>Alphaproteobacteria</taxon>
        <taxon>Acetobacterales</taxon>
        <taxon>Acetobacteraceae</taxon>
        <taxon>Gluconobacter</taxon>
    </lineage>
</organism>
<dbReference type="AlphaFoldDB" id="A0A149RS54"/>
<name>A0A149RS54_GLUOY</name>